<evidence type="ECO:0000256" key="2">
    <source>
        <dbReference type="SAM" id="SignalP"/>
    </source>
</evidence>
<dbReference type="OrthoDB" id="5490531at2"/>
<dbReference type="KEGG" id="ccro:CMC5_075630"/>
<feature type="region of interest" description="Disordered" evidence="1">
    <location>
        <begin position="364"/>
        <end position="397"/>
    </location>
</feature>
<organism evidence="3 4">
    <name type="scientific">Chondromyces crocatus</name>
    <dbReference type="NCBI Taxonomy" id="52"/>
    <lineage>
        <taxon>Bacteria</taxon>
        <taxon>Pseudomonadati</taxon>
        <taxon>Myxococcota</taxon>
        <taxon>Polyangia</taxon>
        <taxon>Polyangiales</taxon>
        <taxon>Polyangiaceae</taxon>
        <taxon>Chondromyces</taxon>
    </lineage>
</organism>
<reference evidence="3 4" key="1">
    <citation type="submission" date="2015-07" db="EMBL/GenBank/DDBJ databases">
        <title>Genome analysis of myxobacterium Chondromyces crocatus Cm c5 reveals a high potential for natural compound synthesis and the genetic basis for the loss of fruiting body formation.</title>
        <authorList>
            <person name="Zaburannyi N."/>
            <person name="Bunk B."/>
            <person name="Maier J."/>
            <person name="Overmann J."/>
            <person name="Mueller R."/>
        </authorList>
    </citation>
    <scope>NUCLEOTIDE SEQUENCE [LARGE SCALE GENOMIC DNA]</scope>
    <source>
        <strain evidence="3 4">Cm c5</strain>
    </source>
</reference>
<keyword evidence="2" id="KW-0732">Signal</keyword>
<accession>A0A0K1ER56</accession>
<dbReference type="EMBL" id="CP012159">
    <property type="protein sequence ID" value="AKT43331.1"/>
    <property type="molecule type" value="Genomic_DNA"/>
</dbReference>
<evidence type="ECO:0008006" key="5">
    <source>
        <dbReference type="Google" id="ProtNLM"/>
    </source>
</evidence>
<gene>
    <name evidence="3" type="ORF">CMC5_075630</name>
</gene>
<sequence length="397" mass="40935">MHTRAIVLRSSAALLLATTVGFGCAGAAGGSASEQQRIAALSASDVGLCFPAPIAVPSGVNGEVLTGMLVAARPAVMECLVSPQSRGAADETSVSLKTTAGGGKVSHAVSGQNLTPAGEQCIRAALDRHFAAAEGFAEAASAVNPPVTGDAQVNHVKGVSPSVVLGENEASDITGAVRLAQSGWCDCYTEWKAGAPHPLKATLQTQGTELKATFEAVSDPASQKVVACLTEKVKQVKVTPKSAQLSVPYTFMFVHSGHAAQLTDEPPQVQIRQLDGLRTQRAARAVIALGGRTAAAMAYDALGKKYNADPASVSVEDLTKGCDALLAADDAWLASLNQQLEIDQQTLALVQQLKATDSAWERAEAASKNGVETTKQDIESAKQMKVGDAGACPRPAQ</sequence>
<dbReference type="RefSeq" id="WP_050434817.1">
    <property type="nucleotide sequence ID" value="NZ_CP012159.1"/>
</dbReference>
<proteinExistence type="predicted"/>
<feature type="signal peptide" evidence="2">
    <location>
        <begin position="1"/>
        <end position="27"/>
    </location>
</feature>
<evidence type="ECO:0000313" key="4">
    <source>
        <dbReference type="Proteomes" id="UP000067626"/>
    </source>
</evidence>
<name>A0A0K1ER56_CHOCO</name>
<protein>
    <recommendedName>
        <fullName evidence="5">Secreted protein</fullName>
    </recommendedName>
</protein>
<dbReference type="Proteomes" id="UP000067626">
    <property type="component" value="Chromosome"/>
</dbReference>
<dbReference type="AlphaFoldDB" id="A0A0K1ER56"/>
<feature type="chain" id="PRO_5005459856" description="Secreted protein" evidence="2">
    <location>
        <begin position="28"/>
        <end position="397"/>
    </location>
</feature>
<keyword evidence="4" id="KW-1185">Reference proteome</keyword>
<evidence type="ECO:0000256" key="1">
    <source>
        <dbReference type="SAM" id="MobiDB-lite"/>
    </source>
</evidence>
<dbReference type="PROSITE" id="PS51257">
    <property type="entry name" value="PROKAR_LIPOPROTEIN"/>
    <property type="match status" value="1"/>
</dbReference>
<evidence type="ECO:0000313" key="3">
    <source>
        <dbReference type="EMBL" id="AKT43331.1"/>
    </source>
</evidence>